<feature type="domain" description="Penicillin-binding protein transpeptidase" evidence="3">
    <location>
        <begin position="245"/>
        <end position="542"/>
    </location>
</feature>
<evidence type="ECO:0000313" key="5">
    <source>
        <dbReference type="EMBL" id="SQB33937.1"/>
    </source>
</evidence>
<gene>
    <name evidence="5" type="primary">pbpA_1</name>
    <name evidence="5" type="ORF">NCTC13028_00815</name>
    <name evidence="4" type="ORF">SAMN05216497_10122</name>
</gene>
<comment type="subcellular location">
    <subcellularLocation>
        <location evidence="1">Membrane</location>
    </subcellularLocation>
</comment>
<dbReference type="GO" id="GO:0051301">
    <property type="term" value="P:cell division"/>
    <property type="evidence" value="ECO:0007669"/>
    <property type="project" value="UniProtKB-KW"/>
</dbReference>
<dbReference type="PANTHER" id="PTHR30627">
    <property type="entry name" value="PEPTIDOGLYCAN D,D-TRANSPEPTIDASE"/>
    <property type="match status" value="1"/>
</dbReference>
<dbReference type="GO" id="GO:0071555">
    <property type="term" value="P:cell wall organization"/>
    <property type="evidence" value="ECO:0007669"/>
    <property type="project" value="TreeGrafter"/>
</dbReference>
<dbReference type="GO" id="GO:0005886">
    <property type="term" value="C:plasma membrane"/>
    <property type="evidence" value="ECO:0007669"/>
    <property type="project" value="TreeGrafter"/>
</dbReference>
<reference evidence="4 6" key="1">
    <citation type="submission" date="2016-10" db="EMBL/GenBank/DDBJ databases">
        <authorList>
            <person name="Varghese N."/>
            <person name="Submissions S."/>
        </authorList>
    </citation>
    <scope>NUCLEOTIDE SEQUENCE [LARGE SCALE GENOMIC DNA]</scope>
    <source>
        <strain evidence="4 6">NLAE-zl-C224</strain>
    </source>
</reference>
<dbReference type="InterPro" id="IPR001460">
    <property type="entry name" value="PCN-bd_Tpept"/>
</dbReference>
<keyword evidence="6" id="KW-1185">Reference proteome</keyword>
<dbReference type="Pfam" id="PF00905">
    <property type="entry name" value="Transpeptidase"/>
    <property type="match status" value="1"/>
</dbReference>
<dbReference type="InterPro" id="IPR012338">
    <property type="entry name" value="Beta-lactam/transpept-like"/>
</dbReference>
<dbReference type="InterPro" id="IPR050515">
    <property type="entry name" value="Beta-lactam/transpept"/>
</dbReference>
<dbReference type="EMBL" id="UAWC01000003">
    <property type="protein sequence ID" value="SQB33937.1"/>
    <property type="molecule type" value="Genomic_DNA"/>
</dbReference>
<dbReference type="Proteomes" id="UP000198811">
    <property type="component" value="Unassembled WGS sequence"/>
</dbReference>
<dbReference type="SUPFAM" id="SSF56601">
    <property type="entry name" value="beta-lactamase/transpeptidase-like"/>
    <property type="match status" value="1"/>
</dbReference>
<protein>
    <submittedName>
        <fullName evidence="4 5">Penicillin-binding protein 2</fullName>
    </submittedName>
</protein>
<dbReference type="GO" id="GO:0008658">
    <property type="term" value="F:penicillin binding"/>
    <property type="evidence" value="ECO:0007669"/>
    <property type="project" value="InterPro"/>
</dbReference>
<accession>A0A239ZS63</accession>
<keyword evidence="4" id="KW-0131">Cell cycle</keyword>
<evidence type="ECO:0000313" key="6">
    <source>
        <dbReference type="Proteomes" id="UP000198811"/>
    </source>
</evidence>
<evidence type="ECO:0000313" key="7">
    <source>
        <dbReference type="Proteomes" id="UP000250223"/>
    </source>
</evidence>
<keyword evidence="4" id="KW-0132">Cell division</keyword>
<sequence length="550" mass="63659">MFFIYKRRCYVILLFFLILLGLLNFRIYNIQYKDREKYSVMADMQHSYIESTRDLNYKLLDCNENNLLKYKEEYKAVIIPKVFIRENGEENYKEYLNIIEELGVYNKNYDNLDITSNAKHYFDIDFNTYRRLNEIKNIKGFYTFKRLKVDRSEAWSIENMITTTRNINSGKEKSLDSLEMIIKDKLKNNKNYTIEFKKDVDNNILNVKENIPKNNLNVKLTLDGNLQEHIKELLNNKYGDYEQIGVILMESNSGNIKAMVQKDDTLPNVNIGAETLNGFFPGSIYKTLIMETMLEKDNNNINKKFSCRGLYEDKNKGITHGSLSIKDAFVVSCNHIFSQLGIESGFKRIYTLSKSQGLLDKVLNLDREQIGRFEIEDPKMEDGSLGLTAIGQNIRITPVEAISIVNTVINEGIYIKPNIVSAYVDNDNKAVEKIKYENERCISEETALNVKKAMNEVVKRGTGREAYLENIDIGGKTGSTERLEIIKNKKGEEERIKYSDGWFIGFFNKEDKYYSMVVFVKNINKDSQSGGNTAAPIFKDIVNIFVNEES</sequence>
<name>A0A239ZS63_CLOCO</name>
<organism evidence="5 7">
    <name type="scientific">Clostridium cochlearium</name>
    <dbReference type="NCBI Taxonomy" id="1494"/>
    <lineage>
        <taxon>Bacteria</taxon>
        <taxon>Bacillati</taxon>
        <taxon>Bacillota</taxon>
        <taxon>Clostridia</taxon>
        <taxon>Eubacteriales</taxon>
        <taxon>Clostridiaceae</taxon>
        <taxon>Clostridium</taxon>
    </lineage>
</organism>
<dbReference type="Proteomes" id="UP000250223">
    <property type="component" value="Unassembled WGS sequence"/>
</dbReference>
<dbReference type="EMBL" id="FNGL01000001">
    <property type="protein sequence ID" value="SDK80445.1"/>
    <property type="molecule type" value="Genomic_DNA"/>
</dbReference>
<reference evidence="5 7" key="2">
    <citation type="submission" date="2018-06" db="EMBL/GenBank/DDBJ databases">
        <authorList>
            <consortium name="Pathogen Informatics"/>
            <person name="Doyle S."/>
        </authorList>
    </citation>
    <scope>NUCLEOTIDE SEQUENCE [LARGE SCALE GENOMIC DNA]</scope>
    <source>
        <strain evidence="5 7">NCTC13028</strain>
    </source>
</reference>
<dbReference type="PANTHER" id="PTHR30627:SF1">
    <property type="entry name" value="PEPTIDOGLYCAN D,D-TRANSPEPTIDASE FTSI"/>
    <property type="match status" value="1"/>
</dbReference>
<dbReference type="Gene3D" id="3.40.710.10">
    <property type="entry name" value="DD-peptidase/beta-lactamase superfamily"/>
    <property type="match status" value="1"/>
</dbReference>
<evidence type="ECO:0000259" key="3">
    <source>
        <dbReference type="Pfam" id="PF00905"/>
    </source>
</evidence>
<evidence type="ECO:0000256" key="1">
    <source>
        <dbReference type="ARBA" id="ARBA00004370"/>
    </source>
</evidence>
<evidence type="ECO:0000256" key="2">
    <source>
        <dbReference type="ARBA" id="ARBA00023136"/>
    </source>
</evidence>
<evidence type="ECO:0000313" key="4">
    <source>
        <dbReference type="EMBL" id="SDK80445.1"/>
    </source>
</evidence>
<keyword evidence="2" id="KW-0472">Membrane</keyword>
<proteinExistence type="predicted"/>
<dbReference type="STRING" id="1494.SAMN05216497_10122"/>
<dbReference type="AlphaFoldDB" id="A0A239ZS63"/>